<sequence>MSFTKTGLYPLDPSAVILDKIKANNRFYGFTEEVEVQSNSTTVEPTSYIAQNSSFINTPLPYISSIIYSTTDNPGPDLQALLTEKTIQDHSDDDEDEFLDNRKQKRLMSHAPSLNTVNLNDQKPLEEIIHNTIRKHMEISPSRKRKQRQQLIPRHDGEFLTSPEAMARLLEKEKAKSQKSEKKKRMTKQKSNMRKKLSGLIDCHFSTTTSTPTSISTDIHCATSTLDDSSAIRTPQRLSLINLSPTKCVYHPPISNSLYPAILYDSPTNYERLSTQNNGLCDRCHYTSLSIRYQSCIMCSQKICHDCGKYDPGYFEA</sequence>
<keyword evidence="4" id="KW-1185">Reference proteome</keyword>
<dbReference type="EMBL" id="CAJOBC010008273">
    <property type="protein sequence ID" value="CAF3957141.1"/>
    <property type="molecule type" value="Genomic_DNA"/>
</dbReference>
<reference evidence="2" key="1">
    <citation type="submission" date="2021-02" db="EMBL/GenBank/DDBJ databases">
        <authorList>
            <person name="Nowell W R."/>
        </authorList>
    </citation>
    <scope>NUCLEOTIDE SEQUENCE</scope>
</reference>
<evidence type="ECO:0000256" key="1">
    <source>
        <dbReference type="SAM" id="MobiDB-lite"/>
    </source>
</evidence>
<dbReference type="Proteomes" id="UP000681722">
    <property type="component" value="Unassembled WGS sequence"/>
</dbReference>
<accession>A0A814VT14</accession>
<dbReference type="AlphaFoldDB" id="A0A814VT14"/>
<organism evidence="2 4">
    <name type="scientific">Didymodactylos carnosus</name>
    <dbReference type="NCBI Taxonomy" id="1234261"/>
    <lineage>
        <taxon>Eukaryota</taxon>
        <taxon>Metazoa</taxon>
        <taxon>Spiralia</taxon>
        <taxon>Gnathifera</taxon>
        <taxon>Rotifera</taxon>
        <taxon>Eurotatoria</taxon>
        <taxon>Bdelloidea</taxon>
        <taxon>Philodinida</taxon>
        <taxon>Philodinidae</taxon>
        <taxon>Didymodactylos</taxon>
    </lineage>
</organism>
<dbReference type="Proteomes" id="UP000663829">
    <property type="component" value="Unassembled WGS sequence"/>
</dbReference>
<evidence type="ECO:0000313" key="4">
    <source>
        <dbReference type="Proteomes" id="UP000663829"/>
    </source>
</evidence>
<name>A0A814VT14_9BILA</name>
<evidence type="ECO:0000313" key="3">
    <source>
        <dbReference type="EMBL" id="CAF3957141.1"/>
    </source>
</evidence>
<proteinExistence type="predicted"/>
<feature type="compositionally biased region" description="Basic residues" evidence="1">
    <location>
        <begin position="181"/>
        <end position="193"/>
    </location>
</feature>
<evidence type="ECO:0000313" key="2">
    <source>
        <dbReference type="EMBL" id="CAF1192899.1"/>
    </source>
</evidence>
<gene>
    <name evidence="2" type="ORF">GPM918_LOCUS23301</name>
    <name evidence="3" type="ORF">SRO942_LOCUS23300</name>
</gene>
<feature type="region of interest" description="Disordered" evidence="1">
    <location>
        <begin position="172"/>
        <end position="193"/>
    </location>
</feature>
<protein>
    <submittedName>
        <fullName evidence="2">Uncharacterized protein</fullName>
    </submittedName>
</protein>
<comment type="caution">
    <text evidence="2">The sequence shown here is derived from an EMBL/GenBank/DDBJ whole genome shotgun (WGS) entry which is preliminary data.</text>
</comment>
<dbReference type="EMBL" id="CAJNOQ010008272">
    <property type="protein sequence ID" value="CAF1192899.1"/>
    <property type="molecule type" value="Genomic_DNA"/>
</dbReference>